<dbReference type="AlphaFoldDB" id="A0A915M8X8"/>
<proteinExistence type="predicted"/>
<dbReference type="Gene3D" id="2.60.40.10">
    <property type="entry name" value="Immunoglobulins"/>
    <property type="match status" value="1"/>
</dbReference>
<reference evidence="3" key="1">
    <citation type="submission" date="2022-11" db="UniProtKB">
        <authorList>
            <consortium name="WormBaseParasite"/>
        </authorList>
    </citation>
    <scope>IDENTIFICATION</scope>
</reference>
<dbReference type="InterPro" id="IPR013783">
    <property type="entry name" value="Ig-like_fold"/>
</dbReference>
<dbReference type="WBParaSite" id="scaffold34476_cov225.g21364">
    <property type="protein sequence ID" value="scaffold34476_cov225.g21364"/>
    <property type="gene ID" value="scaffold34476_cov225.g21364"/>
</dbReference>
<organism evidence="2 3">
    <name type="scientific">Meloidogyne javanica</name>
    <name type="common">Root-knot nematode worm</name>
    <dbReference type="NCBI Taxonomy" id="6303"/>
    <lineage>
        <taxon>Eukaryota</taxon>
        <taxon>Metazoa</taxon>
        <taxon>Ecdysozoa</taxon>
        <taxon>Nematoda</taxon>
        <taxon>Chromadorea</taxon>
        <taxon>Rhabditida</taxon>
        <taxon>Tylenchina</taxon>
        <taxon>Tylenchomorpha</taxon>
        <taxon>Tylenchoidea</taxon>
        <taxon>Meloidogynidae</taxon>
        <taxon>Meloidogyninae</taxon>
        <taxon>Meloidogyne</taxon>
        <taxon>Meloidogyne incognita group</taxon>
    </lineage>
</organism>
<name>A0A915M8X8_MELJA</name>
<evidence type="ECO:0000259" key="1">
    <source>
        <dbReference type="PROSITE" id="PS50835"/>
    </source>
</evidence>
<evidence type="ECO:0000313" key="2">
    <source>
        <dbReference type="Proteomes" id="UP000887561"/>
    </source>
</evidence>
<dbReference type="Proteomes" id="UP000887561">
    <property type="component" value="Unplaced"/>
</dbReference>
<evidence type="ECO:0000313" key="3">
    <source>
        <dbReference type="WBParaSite" id="scaffold34476_cov225.g21364"/>
    </source>
</evidence>
<dbReference type="Pfam" id="PF13927">
    <property type="entry name" value="Ig_3"/>
    <property type="match status" value="1"/>
</dbReference>
<feature type="domain" description="Ig-like" evidence="1">
    <location>
        <begin position="25"/>
        <end position="122"/>
    </location>
</feature>
<accession>A0A915M8X8</accession>
<sequence length="132" mass="14979">FGVKVTQSLDSKALFKSSKVPPQTPSIITQPTEAVREGDLATFRCESTGGNPSPHFQWLFDNKTKVPEGWYIERPEANAGKSISTLQMHVKSEHNGAYMICQIWNRALKEGERLQTHTERLNVRLFLYGIME</sequence>
<dbReference type="SUPFAM" id="SSF48726">
    <property type="entry name" value="Immunoglobulin"/>
    <property type="match status" value="1"/>
</dbReference>
<dbReference type="InterPro" id="IPR036179">
    <property type="entry name" value="Ig-like_dom_sf"/>
</dbReference>
<dbReference type="PROSITE" id="PS50835">
    <property type="entry name" value="IG_LIKE"/>
    <property type="match status" value="1"/>
</dbReference>
<protein>
    <submittedName>
        <fullName evidence="3">Ig-like domain-containing protein</fullName>
    </submittedName>
</protein>
<keyword evidence="2" id="KW-1185">Reference proteome</keyword>
<dbReference type="InterPro" id="IPR007110">
    <property type="entry name" value="Ig-like_dom"/>
</dbReference>